<keyword evidence="2" id="KW-0479">Metal-binding</keyword>
<dbReference type="Pfam" id="PF13771">
    <property type="entry name" value="zf-HC5HC2H"/>
    <property type="match status" value="1"/>
</dbReference>
<evidence type="ECO:0000313" key="8">
    <source>
        <dbReference type="Ensembl" id="ENSSVLP00005003177.1"/>
    </source>
</evidence>
<evidence type="ECO:0000256" key="2">
    <source>
        <dbReference type="ARBA" id="ARBA00022723"/>
    </source>
</evidence>
<dbReference type="GO" id="GO:0008270">
    <property type="term" value="F:zinc ion binding"/>
    <property type="evidence" value="ECO:0007669"/>
    <property type="project" value="UniProtKB-KW"/>
</dbReference>
<reference evidence="8" key="2">
    <citation type="submission" date="2025-09" db="UniProtKB">
        <authorList>
            <consortium name="Ensembl"/>
        </authorList>
    </citation>
    <scope>IDENTIFICATION</scope>
</reference>
<accession>A0A8D2CLA4</accession>
<dbReference type="Gene3D" id="3.30.40.10">
    <property type="entry name" value="Zinc/RING finger domain, C3HC4 (zinc finger)"/>
    <property type="match status" value="1"/>
</dbReference>
<dbReference type="AlphaFoldDB" id="A0A8D2CLA4"/>
<reference evidence="8" key="1">
    <citation type="submission" date="2025-08" db="UniProtKB">
        <authorList>
            <consortium name="Ensembl"/>
        </authorList>
    </citation>
    <scope>IDENTIFICATION</scope>
</reference>
<evidence type="ECO:0000313" key="9">
    <source>
        <dbReference type="Proteomes" id="UP000694564"/>
    </source>
</evidence>
<evidence type="ECO:0000256" key="5">
    <source>
        <dbReference type="ARBA" id="ARBA00023242"/>
    </source>
</evidence>
<dbReference type="PANTHER" id="PTHR12420">
    <property type="entry name" value="PHD FINGER PROTEIN"/>
    <property type="match status" value="1"/>
</dbReference>
<keyword evidence="3" id="KW-0863">Zinc-finger</keyword>
<evidence type="ECO:0000259" key="7">
    <source>
        <dbReference type="PROSITE" id="PS51805"/>
    </source>
</evidence>
<dbReference type="OrthoDB" id="2384350at2759"/>
<dbReference type="FunFam" id="3.30.40.10:FF:000425">
    <property type="entry name" value="PHD finger protein 11"/>
    <property type="match status" value="1"/>
</dbReference>
<organism evidence="8 9">
    <name type="scientific">Sciurus vulgaris</name>
    <name type="common">Eurasian red squirrel</name>
    <dbReference type="NCBI Taxonomy" id="55149"/>
    <lineage>
        <taxon>Eukaryota</taxon>
        <taxon>Metazoa</taxon>
        <taxon>Chordata</taxon>
        <taxon>Craniata</taxon>
        <taxon>Vertebrata</taxon>
        <taxon>Euteleostomi</taxon>
        <taxon>Mammalia</taxon>
        <taxon>Eutheria</taxon>
        <taxon>Euarchontoglires</taxon>
        <taxon>Glires</taxon>
        <taxon>Rodentia</taxon>
        <taxon>Sciuromorpha</taxon>
        <taxon>Sciuridae</taxon>
        <taxon>Sciurinae</taxon>
        <taxon>Sciurini</taxon>
        <taxon>Sciurus</taxon>
    </lineage>
</organism>
<dbReference type="InterPro" id="IPR051188">
    <property type="entry name" value="PHD-type_Zinc_Finger"/>
</dbReference>
<name>A0A8D2CLA4_SCIVU</name>
<evidence type="ECO:0000256" key="6">
    <source>
        <dbReference type="SAM" id="MobiDB-lite"/>
    </source>
</evidence>
<dbReference type="GeneTree" id="ENSGT00950000182865"/>
<dbReference type="PROSITE" id="PS51805">
    <property type="entry name" value="EPHD"/>
    <property type="match status" value="1"/>
</dbReference>
<dbReference type="SMART" id="SM00249">
    <property type="entry name" value="PHD"/>
    <property type="match status" value="1"/>
</dbReference>
<evidence type="ECO:0000256" key="4">
    <source>
        <dbReference type="ARBA" id="ARBA00022833"/>
    </source>
</evidence>
<dbReference type="Ensembl" id="ENSSVLT00005003476.1">
    <property type="protein sequence ID" value="ENSSVLP00005003177.1"/>
    <property type="gene ID" value="ENSSVLG00005002542.1"/>
</dbReference>
<evidence type="ECO:0000256" key="1">
    <source>
        <dbReference type="ARBA" id="ARBA00004123"/>
    </source>
</evidence>
<dbReference type="InterPro" id="IPR013083">
    <property type="entry name" value="Znf_RING/FYVE/PHD"/>
</dbReference>
<dbReference type="GO" id="GO:0005634">
    <property type="term" value="C:nucleus"/>
    <property type="evidence" value="ECO:0007669"/>
    <property type="project" value="UniProtKB-SubCell"/>
</dbReference>
<dbReference type="InterPro" id="IPR034732">
    <property type="entry name" value="EPHD"/>
</dbReference>
<protein>
    <recommendedName>
        <fullName evidence="7">PHD-type domain-containing protein</fullName>
    </recommendedName>
</protein>
<dbReference type="Proteomes" id="UP000694564">
    <property type="component" value="Chromosome 4"/>
</dbReference>
<evidence type="ECO:0000256" key="3">
    <source>
        <dbReference type="ARBA" id="ARBA00022771"/>
    </source>
</evidence>
<feature type="domain" description="PHD-type" evidence="7">
    <location>
        <begin position="42"/>
        <end position="160"/>
    </location>
</feature>
<proteinExistence type="predicted"/>
<sequence length="187" mass="21007">MAHASPPRSETVRRAGGPEGHPARDVLPFPTGIFQVAEKMEKRTCALCPKDLEYSVLYFAQSENIAAHECCLLYSSALVECEDHDPCNYDRNFDVESVKKEIQRGRKLKCTLCRERGATVGCDLKTCAKNYHFFCAKKDNAFPQADGAQGIYKVLCRHHAPRSSTNAQSGKSLQFQYCGFKESQTFR</sequence>
<keyword evidence="4" id="KW-0862">Zinc</keyword>
<dbReference type="PANTHER" id="PTHR12420:SF4">
    <property type="entry name" value="PHD FINGER PROTEIN 11"/>
    <property type="match status" value="1"/>
</dbReference>
<keyword evidence="5" id="KW-0539">Nucleus</keyword>
<keyword evidence="9" id="KW-1185">Reference proteome</keyword>
<feature type="region of interest" description="Disordered" evidence="6">
    <location>
        <begin position="1"/>
        <end position="25"/>
    </location>
</feature>
<comment type="subcellular location">
    <subcellularLocation>
        <location evidence="1">Nucleus</location>
    </subcellularLocation>
</comment>
<dbReference type="InterPro" id="IPR001965">
    <property type="entry name" value="Znf_PHD"/>
</dbReference>